<comment type="subcellular location">
    <subcellularLocation>
        <location evidence="1 8">Cell membrane</location>
        <topology evidence="1 8">Multi-pass membrane protein</topology>
    </subcellularLocation>
</comment>
<evidence type="ECO:0000256" key="9">
    <source>
        <dbReference type="PIRNR" id="PIRNR002869"/>
    </source>
</evidence>
<dbReference type="GO" id="GO:0071555">
    <property type="term" value="P:cell wall organization"/>
    <property type="evidence" value="ECO:0007669"/>
    <property type="project" value="UniProtKB-UniRule"/>
</dbReference>
<dbReference type="Pfam" id="PF03023">
    <property type="entry name" value="MurJ"/>
    <property type="match status" value="1"/>
</dbReference>
<feature type="transmembrane region" description="Helical" evidence="8">
    <location>
        <begin position="451"/>
        <end position="471"/>
    </location>
</feature>
<reference evidence="10 11" key="1">
    <citation type="journal article" date="2016" name="Nat. Commun.">
        <title>Thousands of microbial genomes shed light on interconnected biogeochemical processes in an aquifer system.</title>
        <authorList>
            <person name="Anantharaman K."/>
            <person name="Brown C.T."/>
            <person name="Hug L.A."/>
            <person name="Sharon I."/>
            <person name="Castelle C.J."/>
            <person name="Probst A.J."/>
            <person name="Thomas B.C."/>
            <person name="Singh A."/>
            <person name="Wilkins M.J."/>
            <person name="Karaoz U."/>
            <person name="Brodie E.L."/>
            <person name="Williams K.H."/>
            <person name="Hubbard S.S."/>
            <person name="Banfield J.F."/>
        </authorList>
    </citation>
    <scope>NUCLEOTIDE SEQUENCE [LARGE SCALE GENOMIC DNA]</scope>
</reference>
<feature type="transmembrane region" description="Helical" evidence="8">
    <location>
        <begin position="391"/>
        <end position="411"/>
    </location>
</feature>
<keyword evidence="6 8" id="KW-1133">Transmembrane helix</keyword>
<feature type="transmembrane region" description="Helical" evidence="8">
    <location>
        <begin position="361"/>
        <end position="379"/>
    </location>
</feature>
<keyword evidence="7 8" id="KW-0472">Membrane</keyword>
<keyword evidence="8 9" id="KW-0813">Transport</keyword>
<keyword evidence="2 8" id="KW-1003">Cell membrane</keyword>
<dbReference type="GO" id="GO:0034204">
    <property type="term" value="P:lipid translocation"/>
    <property type="evidence" value="ECO:0007669"/>
    <property type="project" value="TreeGrafter"/>
</dbReference>
<dbReference type="Proteomes" id="UP000176527">
    <property type="component" value="Unassembled WGS sequence"/>
</dbReference>
<feature type="transmembrane region" description="Helical" evidence="8">
    <location>
        <begin position="194"/>
        <end position="217"/>
    </location>
</feature>
<keyword evidence="3 8" id="KW-0812">Transmembrane</keyword>
<name>A0A1F5KDQ4_9BACT</name>
<dbReference type="InterPro" id="IPR051050">
    <property type="entry name" value="Lipid_II_flippase_MurJ/MviN"/>
</dbReference>
<dbReference type="PIRSF" id="PIRSF002869">
    <property type="entry name" value="MviN"/>
    <property type="match status" value="1"/>
</dbReference>
<feature type="transmembrane region" description="Helical" evidence="8">
    <location>
        <begin position="322"/>
        <end position="341"/>
    </location>
</feature>
<feature type="transmembrane region" description="Helical" evidence="8">
    <location>
        <begin position="167"/>
        <end position="188"/>
    </location>
</feature>
<dbReference type="GO" id="GO:0005886">
    <property type="term" value="C:plasma membrane"/>
    <property type="evidence" value="ECO:0007669"/>
    <property type="project" value="UniProtKB-SubCell"/>
</dbReference>
<proteinExistence type="inferred from homology"/>
<feature type="transmembrane region" description="Helical" evidence="8">
    <location>
        <begin position="137"/>
        <end position="160"/>
    </location>
</feature>
<evidence type="ECO:0000256" key="8">
    <source>
        <dbReference type="HAMAP-Rule" id="MF_02078"/>
    </source>
</evidence>
<feature type="transmembrane region" description="Helical" evidence="8">
    <location>
        <begin position="491"/>
        <end position="512"/>
    </location>
</feature>
<keyword evidence="8 9" id="KW-0961">Cell wall biogenesis/degradation</keyword>
<evidence type="ECO:0000256" key="4">
    <source>
        <dbReference type="ARBA" id="ARBA00022960"/>
    </source>
</evidence>
<evidence type="ECO:0000256" key="3">
    <source>
        <dbReference type="ARBA" id="ARBA00022692"/>
    </source>
</evidence>
<comment type="similarity">
    <text evidence="8 9">Belongs to the MurJ/MviN family.</text>
</comment>
<dbReference type="PANTHER" id="PTHR47019:SF1">
    <property type="entry name" value="LIPID II FLIPPASE MURJ"/>
    <property type="match status" value="1"/>
</dbReference>
<comment type="caution">
    <text evidence="10">The sequence shown here is derived from an EMBL/GenBank/DDBJ whole genome shotgun (WGS) entry which is preliminary data.</text>
</comment>
<gene>
    <name evidence="8" type="primary">murJ</name>
    <name evidence="10" type="ORF">A3F00_03620</name>
</gene>
<accession>A0A1F5KDQ4</accession>
<dbReference type="CDD" id="cd13123">
    <property type="entry name" value="MATE_MurJ_like"/>
    <property type="match status" value="1"/>
</dbReference>
<dbReference type="GO" id="GO:0015648">
    <property type="term" value="F:lipid-linked peptidoglycan transporter activity"/>
    <property type="evidence" value="ECO:0007669"/>
    <property type="project" value="UniProtKB-UniRule"/>
</dbReference>
<dbReference type="PANTHER" id="PTHR47019">
    <property type="entry name" value="LIPID II FLIPPASE MURJ"/>
    <property type="match status" value="1"/>
</dbReference>
<evidence type="ECO:0000256" key="7">
    <source>
        <dbReference type="ARBA" id="ARBA00023136"/>
    </source>
</evidence>
<evidence type="ECO:0000256" key="1">
    <source>
        <dbReference type="ARBA" id="ARBA00004651"/>
    </source>
</evidence>
<dbReference type="AlphaFoldDB" id="A0A1F5KDQ4"/>
<keyword evidence="4 8" id="KW-0133">Cell shape</keyword>
<evidence type="ECO:0000256" key="2">
    <source>
        <dbReference type="ARBA" id="ARBA00022475"/>
    </source>
</evidence>
<protein>
    <recommendedName>
        <fullName evidence="8">Probable lipid II flippase MurJ</fullName>
    </recommendedName>
</protein>
<dbReference type="GO" id="GO:0008360">
    <property type="term" value="P:regulation of cell shape"/>
    <property type="evidence" value="ECO:0007669"/>
    <property type="project" value="UniProtKB-UniRule"/>
</dbReference>
<comment type="pathway">
    <text evidence="8">Cell wall biogenesis; peptidoglycan biosynthesis.</text>
</comment>
<evidence type="ECO:0000256" key="5">
    <source>
        <dbReference type="ARBA" id="ARBA00022984"/>
    </source>
</evidence>
<dbReference type="UniPathway" id="UPA00219"/>
<comment type="function">
    <text evidence="8 9">Involved in peptidoglycan biosynthesis. Transports lipid-linked peptidoglycan precursors from the inner to the outer leaflet of the cytoplasmic membrane.</text>
</comment>
<dbReference type="GO" id="GO:0009252">
    <property type="term" value="P:peptidoglycan biosynthetic process"/>
    <property type="evidence" value="ECO:0007669"/>
    <property type="project" value="UniProtKB-UniRule"/>
</dbReference>
<feature type="transmembrane region" description="Helical" evidence="8">
    <location>
        <begin position="281"/>
        <end position="301"/>
    </location>
</feature>
<evidence type="ECO:0000313" key="10">
    <source>
        <dbReference type="EMBL" id="OGE38731.1"/>
    </source>
</evidence>
<organism evidence="10 11">
    <name type="scientific">Candidatus Daviesbacteria bacterium RIFCSPHIGHO2_12_FULL_37_11</name>
    <dbReference type="NCBI Taxonomy" id="1797777"/>
    <lineage>
        <taxon>Bacteria</taxon>
        <taxon>Candidatus Daviesiibacteriota</taxon>
    </lineage>
</organism>
<feature type="transmembrane region" description="Helical" evidence="8">
    <location>
        <begin position="95"/>
        <end position="117"/>
    </location>
</feature>
<feature type="transmembrane region" description="Helical" evidence="8">
    <location>
        <begin position="417"/>
        <end position="439"/>
    </location>
</feature>
<dbReference type="NCBIfam" id="TIGR01695">
    <property type="entry name" value="murJ_mviN"/>
    <property type="match status" value="1"/>
</dbReference>
<dbReference type="InterPro" id="IPR004268">
    <property type="entry name" value="MurJ"/>
</dbReference>
<feature type="transmembrane region" description="Helical" evidence="8">
    <location>
        <begin position="63"/>
        <end position="83"/>
    </location>
</feature>
<keyword evidence="5 8" id="KW-0573">Peptidoglycan synthesis</keyword>
<dbReference type="HAMAP" id="MF_02078">
    <property type="entry name" value="MurJ_MviN"/>
    <property type="match status" value="1"/>
</dbReference>
<dbReference type="EMBL" id="MFDE01000014">
    <property type="protein sequence ID" value="OGE38731.1"/>
    <property type="molecule type" value="Genomic_DNA"/>
</dbReference>
<feature type="transmembrane region" description="Helical" evidence="8">
    <location>
        <begin position="16"/>
        <end position="33"/>
    </location>
</feature>
<evidence type="ECO:0000313" key="11">
    <source>
        <dbReference type="Proteomes" id="UP000176527"/>
    </source>
</evidence>
<evidence type="ECO:0000256" key="6">
    <source>
        <dbReference type="ARBA" id="ARBA00022989"/>
    </source>
</evidence>
<feature type="transmembrane region" description="Helical" evidence="8">
    <location>
        <begin position="256"/>
        <end position="275"/>
    </location>
</feature>
<sequence>MVQNIFSILYQRQTSILSSAVIIMATVVLSKILGLIRDRLLVHTFPPDTVAIFFAAFRLPDLIFQLIIFGALSVAFIPVFTEYLEKKDRKEAFELAQSVLNLAILILFALTVIVFIFADPLTNLIVPGFNVYQKAQVAQLTRIILVGQLILTVGSFFIGILQSFQRFIIPALAGVFYNLGIIIGILFLSKPLWILGPAVGVIIGSVLHVLVQLPLVLSMGFKFSLNFSLFHPGVKEITKLMSFRTIGLAAEQINETVGLILASLIGAASVTYLTFAQHLQIVPVGLFGATLAQAALPVLSSEKSRGRMDEFKATLLTTLHQILFLALPAAAILIILRIPSVRLVFGASEFNWEATVLTGRTLGLMSVGLAAQAVSLLLVRGFYAIKDTRTPVFVSLVVVFVNIILSFYFVRVLLLDVWSLGLAFSISAILSGLLLFWTLHFKIGGFDLKEVFIPLSKMLMATIIMGASLYIPVKLLDQVIFDTTRTVNLLILTGLASVFALSIYIFLVWFMGVRELETFLNLTKRIISKLKASGPKVKTNEFIHDTEAV</sequence>
<dbReference type="PRINTS" id="PR01806">
    <property type="entry name" value="VIRFACTRMVIN"/>
</dbReference>